<protein>
    <recommendedName>
        <fullName evidence="2">histidine kinase</fullName>
        <ecNumber evidence="2">2.7.13.3</ecNumber>
    </recommendedName>
</protein>
<accession>A0ABV4YE73</accession>
<dbReference type="EC" id="2.7.13.3" evidence="2"/>
<dbReference type="InterPro" id="IPR011006">
    <property type="entry name" value="CheY-like_superfamily"/>
</dbReference>
<comment type="catalytic activity">
    <reaction evidence="1">
        <text>ATP + protein L-histidine = ADP + protein N-phospho-L-histidine.</text>
        <dbReference type="EC" id="2.7.13.3"/>
    </reaction>
</comment>
<evidence type="ECO:0000256" key="8">
    <source>
        <dbReference type="SAM" id="Coils"/>
    </source>
</evidence>
<dbReference type="EMBL" id="JBHFNS010000069">
    <property type="protein sequence ID" value="MFB2937134.1"/>
    <property type="molecule type" value="Genomic_DNA"/>
</dbReference>
<gene>
    <name evidence="11" type="ORF">ACE1B6_17955</name>
</gene>
<dbReference type="Pfam" id="PF12860">
    <property type="entry name" value="PAS_7"/>
    <property type="match status" value="1"/>
</dbReference>
<keyword evidence="12" id="KW-1185">Reference proteome</keyword>
<dbReference type="InterPro" id="IPR036097">
    <property type="entry name" value="HisK_dim/P_sf"/>
</dbReference>
<reference evidence="11 12" key="1">
    <citation type="submission" date="2024-09" db="EMBL/GenBank/DDBJ databases">
        <title>Floridaenema gen nov. (Aerosakkonemataceae, Aerosakkonematales ord. nov., Cyanobacteria) from benthic tropical and subtropical fresh waters, with the description of four new species.</title>
        <authorList>
            <person name="Moretto J.A."/>
            <person name="Berthold D.E."/>
            <person name="Lefler F.W."/>
            <person name="Huang I.-S."/>
            <person name="Laughinghouse H. IV."/>
        </authorList>
    </citation>
    <scope>NUCLEOTIDE SEQUENCE [LARGE SCALE GENOMIC DNA]</scope>
    <source>
        <strain evidence="11 12">BLCC-F154</strain>
    </source>
</reference>
<keyword evidence="5" id="KW-0418">Kinase</keyword>
<dbReference type="CDD" id="cd00082">
    <property type="entry name" value="HisKA"/>
    <property type="match status" value="1"/>
</dbReference>
<dbReference type="SMART" id="SM00448">
    <property type="entry name" value="REC"/>
    <property type="match status" value="1"/>
</dbReference>
<name>A0ABV4YE73_9CYAN</name>
<keyword evidence="6" id="KW-0902">Two-component regulatory system</keyword>
<feature type="domain" description="Histidine kinase" evidence="9">
    <location>
        <begin position="345"/>
        <end position="583"/>
    </location>
</feature>
<feature type="coiled-coil region" evidence="8">
    <location>
        <begin position="3"/>
        <end position="30"/>
    </location>
</feature>
<dbReference type="InterPro" id="IPR004358">
    <property type="entry name" value="Sig_transdc_His_kin-like_C"/>
</dbReference>
<dbReference type="Pfam" id="PF00512">
    <property type="entry name" value="HisKA"/>
    <property type="match status" value="1"/>
</dbReference>
<dbReference type="SUPFAM" id="SSF55874">
    <property type="entry name" value="ATPase domain of HSP90 chaperone/DNA topoisomerase II/histidine kinase"/>
    <property type="match status" value="1"/>
</dbReference>
<dbReference type="SMART" id="SM00387">
    <property type="entry name" value="HATPase_c"/>
    <property type="match status" value="1"/>
</dbReference>
<dbReference type="InterPro" id="IPR005467">
    <property type="entry name" value="His_kinase_dom"/>
</dbReference>
<feature type="domain" description="Response regulatory" evidence="10">
    <location>
        <begin position="620"/>
        <end position="742"/>
    </location>
</feature>
<evidence type="ECO:0000256" key="3">
    <source>
        <dbReference type="ARBA" id="ARBA00022553"/>
    </source>
</evidence>
<evidence type="ECO:0000256" key="5">
    <source>
        <dbReference type="ARBA" id="ARBA00022777"/>
    </source>
</evidence>
<dbReference type="PROSITE" id="PS50110">
    <property type="entry name" value="RESPONSE_REGULATORY"/>
    <property type="match status" value="1"/>
</dbReference>
<dbReference type="SUPFAM" id="SSF47384">
    <property type="entry name" value="Homodimeric domain of signal transducing histidine kinase"/>
    <property type="match status" value="1"/>
</dbReference>
<evidence type="ECO:0000256" key="2">
    <source>
        <dbReference type="ARBA" id="ARBA00012438"/>
    </source>
</evidence>
<dbReference type="InterPro" id="IPR029016">
    <property type="entry name" value="GAF-like_dom_sf"/>
</dbReference>
<keyword evidence="8" id="KW-0175">Coiled coil</keyword>
<dbReference type="Pfam" id="PF13185">
    <property type="entry name" value="GAF_2"/>
    <property type="match status" value="1"/>
</dbReference>
<dbReference type="PRINTS" id="PR00344">
    <property type="entry name" value="BCTRLSENSOR"/>
</dbReference>
<dbReference type="InterPro" id="IPR003661">
    <property type="entry name" value="HisK_dim/P_dom"/>
</dbReference>
<dbReference type="Gene3D" id="3.30.565.10">
    <property type="entry name" value="Histidine kinase-like ATPase, C-terminal domain"/>
    <property type="match status" value="1"/>
</dbReference>
<sequence>MNLESIEMRLQQLKQEQDLIVNQVENAIALFDRSHQLILFNNNLIQMWGLSPEFLGKKPKDEVVFHHIVEQGYWSESQKQQLETYLQTADTNNTCFYLQQSNNICLEVYTTLTSDGGRLFTFRDVTRYQQALRSASETQASLNAEVRRLNFLQQLTERLQPATDLKELGKFALGYLVEVTGAAFGDVKVIIGNGNQSYASAITNQISAQFIATHGEIAVAEMQGLLSQGIPYNQGLLWEVVETGKPIFVEDYYKHPKALPGFKHPAIGQLGIFPIPAADGTIIGVLTLESRSLQKLQQAPQQDMLIAACRTLGVAIERVLAQENLRQINEDLERASQMKSEFLASMSHELRTPLNSILGFSDLLLRQSAGSLSDRQLNYVQTIERSGEHLLQLINDILDLSKVEAGKVELNLKPISIHYLCTECLKMIQLRAVKKRLALTLELDYRLEQVNIDERRACQILINLLSNAVKFTPEGGQIKLSSRLAYGSQLEKEYRPDRSPINPSTPYLCLEVQDSGIGIAKHKWHLLFRPFQQVDTSLTRHHEGTGLGLVLTKRLAELHGGTVSLESEVNQGSKFRVWIPLTEMRQQQTGIAQIEFQPESKINLQLQEPAVSPAKSQTKRVLVVEDQPYNQAFISEVLELEGYKVEMIYDGGTMMQTIYSPLVTPQSLPDLILMDIQLPQVDGIQIIRQLKAHDLWKSVPVVAVTAIAMSGDRDRCLAAGADAYLSKPLKVDELIACVRLYTDKETKEVNQ</sequence>
<evidence type="ECO:0000313" key="11">
    <source>
        <dbReference type="EMBL" id="MFB2937134.1"/>
    </source>
</evidence>
<proteinExistence type="predicted"/>
<dbReference type="InterPro" id="IPR035965">
    <property type="entry name" value="PAS-like_dom_sf"/>
</dbReference>
<evidence type="ECO:0000259" key="10">
    <source>
        <dbReference type="PROSITE" id="PS50110"/>
    </source>
</evidence>
<dbReference type="Gene3D" id="3.40.50.2300">
    <property type="match status" value="1"/>
</dbReference>
<dbReference type="Pfam" id="PF00072">
    <property type="entry name" value="Response_reg"/>
    <property type="match status" value="1"/>
</dbReference>
<comment type="caution">
    <text evidence="11">The sequence shown here is derived from an EMBL/GenBank/DDBJ whole genome shotgun (WGS) entry which is preliminary data.</text>
</comment>
<dbReference type="Pfam" id="PF02518">
    <property type="entry name" value="HATPase_c"/>
    <property type="match status" value="1"/>
</dbReference>
<keyword evidence="3 7" id="KW-0597">Phosphoprotein</keyword>
<dbReference type="InterPro" id="IPR001789">
    <property type="entry name" value="Sig_transdc_resp-reg_receiver"/>
</dbReference>
<dbReference type="SUPFAM" id="SSF55785">
    <property type="entry name" value="PYP-like sensor domain (PAS domain)"/>
    <property type="match status" value="1"/>
</dbReference>
<dbReference type="InterPro" id="IPR003018">
    <property type="entry name" value="GAF"/>
</dbReference>
<dbReference type="InterPro" id="IPR036890">
    <property type="entry name" value="HATPase_C_sf"/>
</dbReference>
<keyword evidence="4" id="KW-0808">Transferase</keyword>
<dbReference type="SUPFAM" id="SSF52172">
    <property type="entry name" value="CheY-like"/>
    <property type="match status" value="1"/>
</dbReference>
<organism evidence="11 12">
    <name type="scientific">Floridaenema fluviatile BLCC-F154</name>
    <dbReference type="NCBI Taxonomy" id="3153640"/>
    <lineage>
        <taxon>Bacteria</taxon>
        <taxon>Bacillati</taxon>
        <taxon>Cyanobacteriota</taxon>
        <taxon>Cyanophyceae</taxon>
        <taxon>Oscillatoriophycideae</taxon>
        <taxon>Aerosakkonematales</taxon>
        <taxon>Aerosakkonemataceae</taxon>
        <taxon>Floridanema</taxon>
        <taxon>Floridanema fluviatile</taxon>
    </lineage>
</organism>
<evidence type="ECO:0000259" key="9">
    <source>
        <dbReference type="PROSITE" id="PS50109"/>
    </source>
</evidence>
<dbReference type="PANTHER" id="PTHR43047">
    <property type="entry name" value="TWO-COMPONENT HISTIDINE PROTEIN KINASE"/>
    <property type="match status" value="1"/>
</dbReference>
<dbReference type="SUPFAM" id="SSF55781">
    <property type="entry name" value="GAF domain-like"/>
    <property type="match status" value="1"/>
</dbReference>
<dbReference type="SMART" id="SM00388">
    <property type="entry name" value="HisKA"/>
    <property type="match status" value="1"/>
</dbReference>
<evidence type="ECO:0000313" key="12">
    <source>
        <dbReference type="Proteomes" id="UP001576776"/>
    </source>
</evidence>
<evidence type="ECO:0000256" key="1">
    <source>
        <dbReference type="ARBA" id="ARBA00000085"/>
    </source>
</evidence>
<dbReference type="InterPro" id="IPR003594">
    <property type="entry name" value="HATPase_dom"/>
</dbReference>
<dbReference type="RefSeq" id="WP_413258623.1">
    <property type="nucleotide sequence ID" value="NZ_JBHFNS010000069.1"/>
</dbReference>
<dbReference type="Proteomes" id="UP001576776">
    <property type="component" value="Unassembled WGS sequence"/>
</dbReference>
<dbReference type="Gene3D" id="3.30.450.20">
    <property type="entry name" value="PAS domain"/>
    <property type="match status" value="1"/>
</dbReference>
<dbReference type="PROSITE" id="PS50109">
    <property type="entry name" value="HIS_KIN"/>
    <property type="match status" value="1"/>
</dbReference>
<evidence type="ECO:0000256" key="4">
    <source>
        <dbReference type="ARBA" id="ARBA00022679"/>
    </source>
</evidence>
<evidence type="ECO:0000256" key="6">
    <source>
        <dbReference type="ARBA" id="ARBA00023012"/>
    </source>
</evidence>
<evidence type="ECO:0000256" key="7">
    <source>
        <dbReference type="PROSITE-ProRule" id="PRU00169"/>
    </source>
</evidence>
<dbReference type="Gene3D" id="3.30.450.40">
    <property type="match status" value="1"/>
</dbReference>
<dbReference type="Gene3D" id="1.10.287.130">
    <property type="match status" value="1"/>
</dbReference>
<dbReference type="CDD" id="cd16922">
    <property type="entry name" value="HATPase_EvgS-ArcB-TorS-like"/>
    <property type="match status" value="1"/>
</dbReference>
<feature type="modified residue" description="4-aspartylphosphate" evidence="7">
    <location>
        <position position="675"/>
    </location>
</feature>
<dbReference type="PANTHER" id="PTHR43047:SF63">
    <property type="entry name" value="HISTIDINE KINASE"/>
    <property type="match status" value="1"/>
</dbReference>